<keyword evidence="15" id="KW-0472">Membrane</keyword>
<dbReference type="InterPro" id="IPR003660">
    <property type="entry name" value="HAMP_dom"/>
</dbReference>
<gene>
    <name evidence="20" type="ORF">IQ260_04265</name>
</gene>
<feature type="domain" description="Response regulatory" evidence="18">
    <location>
        <begin position="668"/>
        <end position="784"/>
    </location>
</feature>
<keyword evidence="7" id="KW-0547">Nucleotide-binding</keyword>
<evidence type="ECO:0000256" key="12">
    <source>
        <dbReference type="ARBA" id="ARBA00068150"/>
    </source>
</evidence>
<keyword evidence="21" id="KW-1185">Reference proteome</keyword>
<dbReference type="InterPro" id="IPR003661">
    <property type="entry name" value="HisK_dim/P_dom"/>
</dbReference>
<evidence type="ECO:0000256" key="11">
    <source>
        <dbReference type="ARBA" id="ARBA00064003"/>
    </source>
</evidence>
<feature type="signal peptide" evidence="16">
    <location>
        <begin position="1"/>
        <end position="21"/>
    </location>
</feature>
<dbReference type="InterPro" id="IPR001789">
    <property type="entry name" value="Sig_transdc_resp-reg_receiver"/>
</dbReference>
<dbReference type="EMBL" id="JADEXP010000021">
    <property type="protein sequence ID" value="MBE9065862.1"/>
    <property type="molecule type" value="Genomic_DNA"/>
</dbReference>
<dbReference type="Gene3D" id="3.30.565.10">
    <property type="entry name" value="Histidine kinase-like ATPase, C-terminal domain"/>
    <property type="match status" value="1"/>
</dbReference>
<dbReference type="SUPFAM" id="SSF158472">
    <property type="entry name" value="HAMP domain-like"/>
    <property type="match status" value="1"/>
</dbReference>
<dbReference type="InterPro" id="IPR036890">
    <property type="entry name" value="HATPase_C_sf"/>
</dbReference>
<dbReference type="PANTHER" id="PTHR45339:SF1">
    <property type="entry name" value="HYBRID SIGNAL TRANSDUCTION HISTIDINE KINASE J"/>
    <property type="match status" value="1"/>
</dbReference>
<comment type="caution">
    <text evidence="20">The sequence shown here is derived from an EMBL/GenBank/DDBJ whole genome shotgun (WGS) entry which is preliminary data.</text>
</comment>
<dbReference type="PANTHER" id="PTHR45339">
    <property type="entry name" value="HYBRID SIGNAL TRANSDUCTION HISTIDINE KINASE J"/>
    <property type="match status" value="1"/>
</dbReference>
<keyword evidence="6" id="KW-0808">Transferase</keyword>
<dbReference type="GO" id="GO:0000155">
    <property type="term" value="F:phosphorelay sensor kinase activity"/>
    <property type="evidence" value="ECO:0007669"/>
    <property type="project" value="InterPro"/>
</dbReference>
<dbReference type="InterPro" id="IPR011006">
    <property type="entry name" value="CheY-like_superfamily"/>
</dbReference>
<evidence type="ECO:0000256" key="7">
    <source>
        <dbReference type="ARBA" id="ARBA00022741"/>
    </source>
</evidence>
<evidence type="ECO:0000256" key="8">
    <source>
        <dbReference type="ARBA" id="ARBA00022777"/>
    </source>
</evidence>
<evidence type="ECO:0000256" key="6">
    <source>
        <dbReference type="ARBA" id="ARBA00022679"/>
    </source>
</evidence>
<dbReference type="SMART" id="SM00448">
    <property type="entry name" value="REC"/>
    <property type="match status" value="1"/>
</dbReference>
<dbReference type="PROSITE" id="PS50109">
    <property type="entry name" value="HIS_KIN"/>
    <property type="match status" value="1"/>
</dbReference>
<dbReference type="FunFam" id="3.30.565.10:FF:000010">
    <property type="entry name" value="Sensor histidine kinase RcsC"/>
    <property type="match status" value="1"/>
</dbReference>
<dbReference type="Gene3D" id="1.10.287.130">
    <property type="match status" value="1"/>
</dbReference>
<feature type="chain" id="PRO_5037943897" description="Circadian input-output histidine kinase CikA" evidence="16">
    <location>
        <begin position="22"/>
        <end position="791"/>
    </location>
</feature>
<evidence type="ECO:0000256" key="3">
    <source>
        <dbReference type="ARBA" id="ARBA00006402"/>
    </source>
</evidence>
<comment type="similarity">
    <text evidence="3">In the N-terminal section; belongs to the phytochrome family.</text>
</comment>
<protein>
    <recommendedName>
        <fullName evidence="13">Circadian input-output histidine kinase CikA</fullName>
        <ecNumber evidence="4">2.7.13.3</ecNumber>
    </recommendedName>
    <alternativeName>
        <fullName evidence="12">Sensory/regulatory protein RpfC</fullName>
    </alternativeName>
</protein>
<dbReference type="SUPFAM" id="SSF52172">
    <property type="entry name" value="CheY-like"/>
    <property type="match status" value="1"/>
</dbReference>
<keyword evidence="15" id="KW-1133">Transmembrane helix</keyword>
<dbReference type="Gene3D" id="6.10.340.10">
    <property type="match status" value="1"/>
</dbReference>
<dbReference type="GO" id="GO:0005524">
    <property type="term" value="F:ATP binding"/>
    <property type="evidence" value="ECO:0007669"/>
    <property type="project" value="UniProtKB-KW"/>
</dbReference>
<dbReference type="InterPro" id="IPR004358">
    <property type="entry name" value="Sig_transdc_His_kin-like_C"/>
</dbReference>
<evidence type="ECO:0000259" key="19">
    <source>
        <dbReference type="PROSITE" id="PS50885"/>
    </source>
</evidence>
<evidence type="ECO:0000259" key="18">
    <source>
        <dbReference type="PROSITE" id="PS50110"/>
    </source>
</evidence>
<evidence type="ECO:0000313" key="21">
    <source>
        <dbReference type="Proteomes" id="UP000615026"/>
    </source>
</evidence>
<evidence type="ECO:0000256" key="2">
    <source>
        <dbReference type="ARBA" id="ARBA00004370"/>
    </source>
</evidence>
<evidence type="ECO:0000256" key="14">
    <source>
        <dbReference type="PROSITE-ProRule" id="PRU00169"/>
    </source>
</evidence>
<dbReference type="Pfam" id="PF00672">
    <property type="entry name" value="HAMP"/>
    <property type="match status" value="1"/>
</dbReference>
<keyword evidence="5 14" id="KW-0597">Phosphoprotein</keyword>
<name>A0A928ZS97_LEPEC</name>
<evidence type="ECO:0000256" key="16">
    <source>
        <dbReference type="SAM" id="SignalP"/>
    </source>
</evidence>
<organism evidence="20 21">
    <name type="scientific">Leptolyngbya cf. ectocarpi LEGE 11479</name>
    <dbReference type="NCBI Taxonomy" id="1828722"/>
    <lineage>
        <taxon>Bacteria</taxon>
        <taxon>Bacillati</taxon>
        <taxon>Cyanobacteriota</taxon>
        <taxon>Cyanophyceae</taxon>
        <taxon>Leptolyngbyales</taxon>
        <taxon>Leptolyngbyaceae</taxon>
        <taxon>Leptolyngbya group</taxon>
        <taxon>Leptolyngbya</taxon>
    </lineage>
</organism>
<dbReference type="GO" id="GO:0016020">
    <property type="term" value="C:membrane"/>
    <property type="evidence" value="ECO:0007669"/>
    <property type="project" value="UniProtKB-SubCell"/>
</dbReference>
<dbReference type="Pfam" id="PF02518">
    <property type="entry name" value="HATPase_c"/>
    <property type="match status" value="1"/>
</dbReference>
<dbReference type="InterPro" id="IPR003594">
    <property type="entry name" value="HATPase_dom"/>
</dbReference>
<feature type="transmembrane region" description="Helical" evidence="15">
    <location>
        <begin position="286"/>
        <end position="307"/>
    </location>
</feature>
<dbReference type="SUPFAM" id="SSF55874">
    <property type="entry name" value="ATPase domain of HSP90 chaperone/DNA topoisomerase II/histidine kinase"/>
    <property type="match status" value="1"/>
</dbReference>
<keyword evidence="16" id="KW-0732">Signal</keyword>
<accession>A0A928ZS97</accession>
<dbReference type="FunFam" id="1.10.287.130:FF:000002">
    <property type="entry name" value="Two-component osmosensing histidine kinase"/>
    <property type="match status" value="1"/>
</dbReference>
<dbReference type="SUPFAM" id="SSF47384">
    <property type="entry name" value="Homodimeric domain of signal transducing histidine kinase"/>
    <property type="match status" value="1"/>
</dbReference>
<dbReference type="Pfam" id="PF00512">
    <property type="entry name" value="HisKA"/>
    <property type="match status" value="1"/>
</dbReference>
<dbReference type="Gene3D" id="3.40.50.2300">
    <property type="match status" value="1"/>
</dbReference>
<keyword evidence="9" id="KW-0067">ATP-binding</keyword>
<evidence type="ECO:0000256" key="9">
    <source>
        <dbReference type="ARBA" id="ARBA00022840"/>
    </source>
</evidence>
<evidence type="ECO:0000256" key="13">
    <source>
        <dbReference type="ARBA" id="ARBA00074306"/>
    </source>
</evidence>
<evidence type="ECO:0000256" key="4">
    <source>
        <dbReference type="ARBA" id="ARBA00012438"/>
    </source>
</evidence>
<dbReference type="PROSITE" id="PS50110">
    <property type="entry name" value="RESPONSE_REGULATORY"/>
    <property type="match status" value="1"/>
</dbReference>
<dbReference type="CDD" id="cd00082">
    <property type="entry name" value="HisKA"/>
    <property type="match status" value="1"/>
</dbReference>
<dbReference type="AlphaFoldDB" id="A0A928ZS97"/>
<dbReference type="SMART" id="SM00387">
    <property type="entry name" value="HATPase_c"/>
    <property type="match status" value="1"/>
</dbReference>
<feature type="domain" description="Histidine kinase" evidence="17">
    <location>
        <begin position="386"/>
        <end position="624"/>
    </location>
</feature>
<comment type="subcellular location">
    <subcellularLocation>
        <location evidence="2">Membrane</location>
    </subcellularLocation>
</comment>
<proteinExistence type="inferred from homology"/>
<evidence type="ECO:0000256" key="5">
    <source>
        <dbReference type="ARBA" id="ARBA00022553"/>
    </source>
</evidence>
<sequence length="791" mass="88713">MIWQRLKFLSRFSSFAVVALAATATLAFLDFQDRSQNNALIQEQAKLLLVKDRLNQIESSMLMARLQEFRINQAQAPSNSSDFTDQLEHAKHIAKLLLQSYRQAGDEEIADSLETFLAIAQKYEHSVNQTQTIHARIAVDDNRSGILAELQAVKERIQTELNTANQQDLITKFLHIQLYEQKFSSTLDMRLSDRLVDQVIELEQVVKSDLADSAPGTEDLTLAVQRYRELVVELMYSTVELELSMAEASLQFDRIAPSISDSQQEVNELLNVTTERLQSQRQISSLQTGFVFSIVFALLIIFTLLQIRSAQLLRLRLRQLKNAINEMATGHFELAGDLPKGTDEVGTLAHNFQTMSTQIQSQIETICEEKQKAEVASQAKSRFLANMSHEIRTPMNGVIGTTSLLLNTDLTLEQHQYLDIIRNSSESLLNIINDILDFSKIESGYMVLEEFSFALRNCIEDVLDLFASAASEKKLRLSYQIANDVPAYIRGDVNRLRQVLVNLVSNAIKFTEQGKILISVRSIRTEISYPQPLDAQPSHHGQVIAPITLEFSVQDTGIGIPTDGIHKLFKDFSQIDSSITRKYGGTGLGLAICKRLVTLMGGKIWVISKIRQGSMFCFTIQTQWADVPAQAYGNAQTVEQDNSAQASLPVGLTPAHDNHGVDHQDVLRVLVAEDHPVNQMVMLRILSQLGYSGDLATNGVEVLEALEHQRYDMIFMDLQMPKMGGLEATEKIVEKWGKHRPTIIAVTANAQQEDQEACLAAGMDDYVSKPFKLNQIQAIFSKWETSKPVVQ</sequence>
<dbReference type="EC" id="2.7.13.3" evidence="4"/>
<evidence type="ECO:0000259" key="17">
    <source>
        <dbReference type="PROSITE" id="PS50109"/>
    </source>
</evidence>
<feature type="modified residue" description="4-aspartylphosphate" evidence="14">
    <location>
        <position position="717"/>
    </location>
</feature>
<evidence type="ECO:0000256" key="1">
    <source>
        <dbReference type="ARBA" id="ARBA00000085"/>
    </source>
</evidence>
<feature type="domain" description="HAMP" evidence="19">
    <location>
        <begin position="311"/>
        <end position="364"/>
    </location>
</feature>
<dbReference type="Pfam" id="PF00072">
    <property type="entry name" value="Response_reg"/>
    <property type="match status" value="1"/>
</dbReference>
<keyword evidence="15" id="KW-0812">Transmembrane</keyword>
<evidence type="ECO:0000256" key="10">
    <source>
        <dbReference type="ARBA" id="ARBA00023012"/>
    </source>
</evidence>
<dbReference type="CDD" id="cd16922">
    <property type="entry name" value="HATPase_EvgS-ArcB-TorS-like"/>
    <property type="match status" value="1"/>
</dbReference>
<comment type="subunit">
    <text evidence="11">At low DSF concentrations, interacts with RpfF.</text>
</comment>
<dbReference type="InterPro" id="IPR036097">
    <property type="entry name" value="HisK_dim/P_sf"/>
</dbReference>
<dbReference type="SMART" id="SM00388">
    <property type="entry name" value="HisKA"/>
    <property type="match status" value="1"/>
</dbReference>
<dbReference type="PRINTS" id="PR00344">
    <property type="entry name" value="BCTRLSENSOR"/>
</dbReference>
<keyword evidence="8" id="KW-0418">Kinase</keyword>
<dbReference type="SMART" id="SM00304">
    <property type="entry name" value="HAMP"/>
    <property type="match status" value="1"/>
</dbReference>
<dbReference type="Proteomes" id="UP000615026">
    <property type="component" value="Unassembled WGS sequence"/>
</dbReference>
<dbReference type="InterPro" id="IPR005467">
    <property type="entry name" value="His_kinase_dom"/>
</dbReference>
<evidence type="ECO:0000256" key="15">
    <source>
        <dbReference type="SAM" id="Phobius"/>
    </source>
</evidence>
<dbReference type="PROSITE" id="PS50885">
    <property type="entry name" value="HAMP"/>
    <property type="match status" value="1"/>
</dbReference>
<comment type="catalytic activity">
    <reaction evidence="1">
        <text>ATP + protein L-histidine = ADP + protein N-phospho-L-histidine.</text>
        <dbReference type="EC" id="2.7.13.3"/>
    </reaction>
</comment>
<dbReference type="RefSeq" id="WP_193991187.1">
    <property type="nucleotide sequence ID" value="NZ_JADEXP010000021.1"/>
</dbReference>
<evidence type="ECO:0000313" key="20">
    <source>
        <dbReference type="EMBL" id="MBE9065862.1"/>
    </source>
</evidence>
<reference evidence="20" key="1">
    <citation type="submission" date="2020-10" db="EMBL/GenBank/DDBJ databases">
        <authorList>
            <person name="Castelo-Branco R."/>
            <person name="Eusebio N."/>
            <person name="Adriana R."/>
            <person name="Vieira A."/>
            <person name="Brugerolle De Fraissinette N."/>
            <person name="Rezende De Castro R."/>
            <person name="Schneider M.P."/>
            <person name="Vasconcelos V."/>
            <person name="Leao P.N."/>
        </authorList>
    </citation>
    <scope>NUCLEOTIDE SEQUENCE</scope>
    <source>
        <strain evidence="20">LEGE 11479</strain>
    </source>
</reference>
<keyword evidence="10" id="KW-0902">Two-component regulatory system</keyword>
<dbReference type="CDD" id="cd17546">
    <property type="entry name" value="REC_hyHK_CKI1_RcsC-like"/>
    <property type="match status" value="1"/>
</dbReference>